<gene>
    <name evidence="1" type="ORF">SAMN05216175_10297</name>
</gene>
<dbReference type="AlphaFoldDB" id="A0A1I2MWK4"/>
<name>A0A1I2MWK4_9GAMM</name>
<sequence>MSTRFYLVVAENYGIYLVRKDGYYIINFYFKRLDQLKYVLSELARQAIITGTKISNNYDTIFLIPKLNIRSSYFIF</sequence>
<dbReference type="EMBL" id="FOOU01000002">
    <property type="protein sequence ID" value="SFF95039.1"/>
    <property type="molecule type" value="Genomic_DNA"/>
</dbReference>
<proteinExistence type="predicted"/>
<keyword evidence="2" id="KW-1185">Reference proteome</keyword>
<reference evidence="2" key="1">
    <citation type="submission" date="2016-10" db="EMBL/GenBank/DDBJ databases">
        <authorList>
            <person name="Varghese N."/>
            <person name="Submissions S."/>
        </authorList>
    </citation>
    <scope>NUCLEOTIDE SEQUENCE [LARGE SCALE GENOMIC DNA]</scope>
    <source>
        <strain evidence="2">CGMCC 1.10971</strain>
    </source>
</reference>
<dbReference type="STRING" id="1045558.SAMN05216175_10297"/>
<protein>
    <submittedName>
        <fullName evidence="1">Uncharacterized protein</fullName>
    </submittedName>
</protein>
<evidence type="ECO:0000313" key="1">
    <source>
        <dbReference type="EMBL" id="SFF95039.1"/>
    </source>
</evidence>
<evidence type="ECO:0000313" key="2">
    <source>
        <dbReference type="Proteomes" id="UP000198623"/>
    </source>
</evidence>
<organism evidence="1 2">
    <name type="scientific">Neptunomonas qingdaonensis</name>
    <dbReference type="NCBI Taxonomy" id="1045558"/>
    <lineage>
        <taxon>Bacteria</taxon>
        <taxon>Pseudomonadati</taxon>
        <taxon>Pseudomonadota</taxon>
        <taxon>Gammaproteobacteria</taxon>
        <taxon>Oceanospirillales</taxon>
        <taxon>Oceanospirillaceae</taxon>
        <taxon>Neptunomonas</taxon>
    </lineage>
</organism>
<dbReference type="Proteomes" id="UP000198623">
    <property type="component" value="Unassembled WGS sequence"/>
</dbReference>
<accession>A0A1I2MWK4</accession>